<dbReference type="SUPFAM" id="SSF47473">
    <property type="entry name" value="EF-hand"/>
    <property type="match status" value="1"/>
</dbReference>
<dbReference type="InterPro" id="IPR011992">
    <property type="entry name" value="EF-hand-dom_pair"/>
</dbReference>
<dbReference type="SMART" id="SM00054">
    <property type="entry name" value="EFh"/>
    <property type="match status" value="3"/>
</dbReference>
<dbReference type="Pfam" id="PF13202">
    <property type="entry name" value="EF-hand_5"/>
    <property type="match status" value="1"/>
</dbReference>
<gene>
    <name evidence="5" type="ORF">Tci_672520</name>
</gene>
<keyword evidence="2" id="KW-0677">Repeat</keyword>
<name>A0A699KQU5_TANCI</name>
<accession>A0A699KQU5</accession>
<dbReference type="InterPro" id="IPR018247">
    <property type="entry name" value="EF_Hand_1_Ca_BS"/>
</dbReference>
<feature type="domain" description="EF-hand" evidence="4">
    <location>
        <begin position="32"/>
        <end position="67"/>
    </location>
</feature>
<protein>
    <submittedName>
        <fullName evidence="5">Probable calcium-binding protein CML36</fullName>
    </submittedName>
</protein>
<dbReference type="AlphaFoldDB" id="A0A699KQU5"/>
<evidence type="ECO:0000256" key="3">
    <source>
        <dbReference type="ARBA" id="ARBA00022837"/>
    </source>
</evidence>
<dbReference type="PROSITE" id="PS50222">
    <property type="entry name" value="EF_HAND_2"/>
    <property type="match status" value="3"/>
</dbReference>
<dbReference type="InterPro" id="IPR039647">
    <property type="entry name" value="EF_hand_pair_protein_CML-like"/>
</dbReference>
<feature type="domain" description="EF-hand" evidence="4">
    <location>
        <begin position="122"/>
        <end position="143"/>
    </location>
</feature>
<proteinExistence type="predicted"/>
<keyword evidence="1" id="KW-0479">Metal-binding</keyword>
<dbReference type="EMBL" id="BKCJ010531888">
    <property type="protein sequence ID" value="GFB00549.1"/>
    <property type="molecule type" value="Genomic_DNA"/>
</dbReference>
<dbReference type="InterPro" id="IPR002048">
    <property type="entry name" value="EF_hand_dom"/>
</dbReference>
<dbReference type="PANTHER" id="PTHR10891">
    <property type="entry name" value="EF-HAND CALCIUM-BINDING DOMAIN CONTAINING PROTEIN"/>
    <property type="match status" value="1"/>
</dbReference>
<keyword evidence="3" id="KW-0106">Calcium</keyword>
<evidence type="ECO:0000256" key="2">
    <source>
        <dbReference type="ARBA" id="ARBA00022737"/>
    </source>
</evidence>
<dbReference type="CDD" id="cd00051">
    <property type="entry name" value="EFh"/>
    <property type="match status" value="2"/>
</dbReference>
<organism evidence="5">
    <name type="scientific">Tanacetum cinerariifolium</name>
    <name type="common">Dalmatian daisy</name>
    <name type="synonym">Chrysanthemum cinerariifolium</name>
    <dbReference type="NCBI Taxonomy" id="118510"/>
    <lineage>
        <taxon>Eukaryota</taxon>
        <taxon>Viridiplantae</taxon>
        <taxon>Streptophyta</taxon>
        <taxon>Embryophyta</taxon>
        <taxon>Tracheophyta</taxon>
        <taxon>Spermatophyta</taxon>
        <taxon>Magnoliopsida</taxon>
        <taxon>eudicotyledons</taxon>
        <taxon>Gunneridae</taxon>
        <taxon>Pentapetalae</taxon>
        <taxon>asterids</taxon>
        <taxon>campanulids</taxon>
        <taxon>Asterales</taxon>
        <taxon>Asteraceae</taxon>
        <taxon>Asteroideae</taxon>
        <taxon>Anthemideae</taxon>
        <taxon>Anthemidinae</taxon>
        <taxon>Tanacetum</taxon>
    </lineage>
</organism>
<evidence type="ECO:0000259" key="4">
    <source>
        <dbReference type="PROSITE" id="PS50222"/>
    </source>
</evidence>
<feature type="domain" description="EF-hand" evidence="4">
    <location>
        <begin position="74"/>
        <end position="109"/>
    </location>
</feature>
<comment type="caution">
    <text evidence="5">The sequence shown here is derived from an EMBL/GenBank/DDBJ whole genome shotgun (WGS) entry which is preliminary data.</text>
</comment>
<evidence type="ECO:0000256" key="1">
    <source>
        <dbReference type="ARBA" id="ARBA00022723"/>
    </source>
</evidence>
<dbReference type="Gene3D" id="1.10.238.10">
    <property type="entry name" value="EF-hand"/>
    <property type="match status" value="2"/>
</dbReference>
<dbReference type="Pfam" id="PF13499">
    <property type="entry name" value="EF-hand_7"/>
    <property type="match status" value="1"/>
</dbReference>
<dbReference type="PROSITE" id="PS00018">
    <property type="entry name" value="EF_HAND_1"/>
    <property type="match status" value="1"/>
</dbReference>
<reference evidence="5" key="1">
    <citation type="journal article" date="2019" name="Sci. Rep.">
        <title>Draft genome of Tanacetum cinerariifolium, the natural source of mosquito coil.</title>
        <authorList>
            <person name="Yamashiro T."/>
            <person name="Shiraishi A."/>
            <person name="Satake H."/>
            <person name="Nakayama K."/>
        </authorList>
    </citation>
    <scope>NUCLEOTIDE SEQUENCE</scope>
</reference>
<sequence length="148" mass="16567">MFGYSSHHRHKANTFGVTTPTSVLLSSDDYSGLQFDLIQAFQFIDTDNDEKITTQELETILNRIVRSELLIQSNIKSELKPMLTEIDINGDGVITFEEFRAVSEAFGPAVGDGELKQVFFYRDGDGKITTDELHEVFKSLGNGKVTVE</sequence>
<dbReference type="GO" id="GO:0005509">
    <property type="term" value="F:calcium ion binding"/>
    <property type="evidence" value="ECO:0007669"/>
    <property type="project" value="InterPro"/>
</dbReference>
<evidence type="ECO:0000313" key="5">
    <source>
        <dbReference type="EMBL" id="GFB00549.1"/>
    </source>
</evidence>